<dbReference type="Proteomes" id="UP000249304">
    <property type="component" value="Unassembled WGS sequence"/>
</dbReference>
<sequence length="298" mass="33204">MTDAATRLGYLAETVRLLYPGTGSPRAYTVLPLPALPRRLAPRRWWHVGSRVMVPDEGSIAAYLSEVFERPVETVLHVRPARRANRKPVLEARSQGRRLAFVKVGDTPRTRELLATEAAALRRLAGLSLDVVATPYVLHHGEWRGLSVLAVSPLPVRRRRVPRPLLLDAVREIAETGGTRPAWHGDLSPWNMCPSPDGRVLVWDWERYEIGVPYGFDAVHHFFQRALRRMRPPVAARACLAQSVRVLAPLGLSAAAARHTALRYLIALADRHAADGHEPLGPPESWLNPVVDHQESLT</sequence>
<dbReference type="RefSeq" id="WP_111184521.1">
    <property type="nucleotide sequence ID" value="NZ_POUD01000307.1"/>
</dbReference>
<comment type="caution">
    <text evidence="2">The sequence shown here is derived from an EMBL/GenBank/DDBJ whole genome shotgun (WGS) entry which is preliminary data.</text>
</comment>
<organism evidence="2 3">
    <name type="scientific">Nonomuraea aridisoli</name>
    <dbReference type="NCBI Taxonomy" id="2070368"/>
    <lineage>
        <taxon>Bacteria</taxon>
        <taxon>Bacillati</taxon>
        <taxon>Actinomycetota</taxon>
        <taxon>Actinomycetes</taxon>
        <taxon>Streptosporangiales</taxon>
        <taxon>Streptosporangiaceae</taxon>
        <taxon>Nonomuraea</taxon>
    </lineage>
</organism>
<dbReference type="InterPro" id="IPR011009">
    <property type="entry name" value="Kinase-like_dom_sf"/>
</dbReference>
<name>A0A2W2D5D0_9ACTN</name>
<evidence type="ECO:0008006" key="4">
    <source>
        <dbReference type="Google" id="ProtNLM"/>
    </source>
</evidence>
<evidence type="ECO:0000313" key="2">
    <source>
        <dbReference type="EMBL" id="PZG07126.1"/>
    </source>
</evidence>
<protein>
    <recommendedName>
        <fullName evidence="4">Aminoglycoside phosphotransferase domain-containing protein</fullName>
    </recommendedName>
</protein>
<dbReference type="AlphaFoldDB" id="A0A2W2D5D0"/>
<reference evidence="2 3" key="1">
    <citation type="submission" date="2018-01" db="EMBL/GenBank/DDBJ databases">
        <title>Draft genome sequence of Nonomuraea sp. KC333.</title>
        <authorList>
            <person name="Sahin N."/>
            <person name="Saygin H."/>
            <person name="Ay H."/>
        </authorList>
    </citation>
    <scope>NUCLEOTIDE SEQUENCE [LARGE SCALE GENOMIC DNA]</scope>
    <source>
        <strain evidence="2 3">KC333</strain>
    </source>
</reference>
<accession>A0A2W2D5D0</accession>
<dbReference type="EMBL" id="POUD01000307">
    <property type="protein sequence ID" value="PZG07126.1"/>
    <property type="molecule type" value="Genomic_DNA"/>
</dbReference>
<evidence type="ECO:0000313" key="3">
    <source>
        <dbReference type="Proteomes" id="UP000249304"/>
    </source>
</evidence>
<dbReference type="Gene3D" id="3.30.200.20">
    <property type="entry name" value="Phosphorylase Kinase, domain 1"/>
    <property type="match status" value="1"/>
</dbReference>
<evidence type="ECO:0000256" key="1">
    <source>
        <dbReference type="SAM" id="MobiDB-lite"/>
    </source>
</evidence>
<dbReference type="OrthoDB" id="8479674at2"/>
<feature type="region of interest" description="Disordered" evidence="1">
    <location>
        <begin position="279"/>
        <end position="298"/>
    </location>
</feature>
<keyword evidence="3" id="KW-1185">Reference proteome</keyword>
<gene>
    <name evidence="2" type="ORF">C1J01_41355</name>
</gene>
<proteinExistence type="predicted"/>
<dbReference type="SUPFAM" id="SSF56112">
    <property type="entry name" value="Protein kinase-like (PK-like)"/>
    <property type="match status" value="1"/>
</dbReference>